<protein>
    <submittedName>
        <fullName evidence="2">Uncharacterized protein</fullName>
    </submittedName>
</protein>
<organism evidence="2 3">
    <name type="scientific">Sphaerosporella brunnea</name>
    <dbReference type="NCBI Taxonomy" id="1250544"/>
    <lineage>
        <taxon>Eukaryota</taxon>
        <taxon>Fungi</taxon>
        <taxon>Dikarya</taxon>
        <taxon>Ascomycota</taxon>
        <taxon>Pezizomycotina</taxon>
        <taxon>Pezizomycetes</taxon>
        <taxon>Pezizales</taxon>
        <taxon>Pyronemataceae</taxon>
        <taxon>Sphaerosporella</taxon>
    </lineage>
</organism>
<accession>A0A5J5F716</accession>
<dbReference type="EMBL" id="VXIS01000022">
    <property type="protein sequence ID" value="KAA8912587.1"/>
    <property type="molecule type" value="Genomic_DNA"/>
</dbReference>
<sequence length="330" mass="36309">MPKRDTKPKPTVAAPATPARSTLALRPAPAGHPSLHTYLRSFDIEVPSVASRVVPGGPNTRSRHEYRYTDIKRDALQPWAEFSRSACLARFADALHATRVAEQPAYVSPQKGIASKEFACEAEVADFLRRSLTLHLNRALAAAPGCELQDCGGANVGCSADRVGIVFPAREIRLVGDVKVSWKWRSEWRDAPRSSTQNLEYRQVLSQLNYYMNRDNCRWGYVVTDREFVALQRGPEFGALKVAEAVRLEGGDRDWGVALAAWHLHMMAALDGGEWSLPKSTKAGRGALTRSTVAGINEVTKEEKEVQVQEAAVPRRRSPRLAAKAAAEGV</sequence>
<dbReference type="AlphaFoldDB" id="A0A5J5F716"/>
<feature type="region of interest" description="Disordered" evidence="1">
    <location>
        <begin position="310"/>
        <end position="330"/>
    </location>
</feature>
<keyword evidence="3" id="KW-1185">Reference proteome</keyword>
<reference evidence="2 3" key="1">
    <citation type="submission" date="2019-09" db="EMBL/GenBank/DDBJ databases">
        <title>Draft genome of the ectomycorrhizal ascomycete Sphaerosporella brunnea.</title>
        <authorList>
            <consortium name="DOE Joint Genome Institute"/>
            <person name="Benucci G.M."/>
            <person name="Marozzi G."/>
            <person name="Antonielli L."/>
            <person name="Sanchez S."/>
            <person name="Marco P."/>
            <person name="Wang X."/>
            <person name="Falini L.B."/>
            <person name="Barry K."/>
            <person name="Haridas S."/>
            <person name="Lipzen A."/>
            <person name="Labutti K."/>
            <person name="Grigoriev I.V."/>
            <person name="Murat C."/>
            <person name="Martin F."/>
            <person name="Albertini E."/>
            <person name="Donnini D."/>
            <person name="Bonito G."/>
        </authorList>
    </citation>
    <scope>NUCLEOTIDE SEQUENCE [LARGE SCALE GENOMIC DNA]</scope>
    <source>
        <strain evidence="2 3">Sb_GMNB300</strain>
    </source>
</reference>
<proteinExistence type="predicted"/>
<gene>
    <name evidence="2" type="ORF">FN846DRAFT_903465</name>
</gene>
<name>A0A5J5F716_9PEZI</name>
<dbReference type="Proteomes" id="UP000326924">
    <property type="component" value="Unassembled WGS sequence"/>
</dbReference>
<evidence type="ECO:0000256" key="1">
    <source>
        <dbReference type="SAM" id="MobiDB-lite"/>
    </source>
</evidence>
<evidence type="ECO:0000313" key="3">
    <source>
        <dbReference type="Proteomes" id="UP000326924"/>
    </source>
</evidence>
<evidence type="ECO:0000313" key="2">
    <source>
        <dbReference type="EMBL" id="KAA8912587.1"/>
    </source>
</evidence>
<dbReference type="InParanoid" id="A0A5J5F716"/>
<dbReference type="OrthoDB" id="4367324at2759"/>
<comment type="caution">
    <text evidence="2">The sequence shown here is derived from an EMBL/GenBank/DDBJ whole genome shotgun (WGS) entry which is preliminary data.</text>
</comment>